<accession>A0A1H9MAZ1</accession>
<dbReference type="AlphaFoldDB" id="A0A1H9MAZ1"/>
<evidence type="ECO:0000313" key="3">
    <source>
        <dbReference type="Proteomes" id="UP000199021"/>
    </source>
</evidence>
<sequence length="480" mass="54469">MNTILTGRENEISTLKKALASTEAEMISVIGRRRVGKTFLIHSVYEKEIAFEISGLQYANRTDQLRNFQQQLRIAFPTIPGRSLPKDWLDAFFQLTEALDATDDGKKKRVIFFDEVPWLATHRGKFLMGLSYFWNSWAVRRNVVVVICGSAASWMIKKILRDKGGLHNRVTRRIRLQPFNLANTRAYLKARHINLNQRQLLLLYMAMGGIPHYLKEIEPGESAAQAIDRICFSEDGLLRDEFSALYPALFDQSESHVKVIRALSKTQQGYDRQQLIEVTRMADGGYLSRVLEELTESGFISIYPIYGKKKKGLRYRLTDQYSSFYLRFIEPNTYGGSGSFMALGQTPAYKSWCGYAFETVCLQHIPQLKNALKIGGIFVQPSTFYQVGNKENPGAQIDLLLDRNDGVINLVEIKFHDGPLRLNKAIITGLTKKQLVFQTAVKARKQLSWVVIAADGAVASPDSLGIVNHYFSSDILFQED</sequence>
<feature type="domain" description="ATPase" evidence="1">
    <location>
        <begin position="7"/>
        <end position="216"/>
    </location>
</feature>
<dbReference type="PANTHER" id="PTHR34704:SF1">
    <property type="entry name" value="ATPASE"/>
    <property type="match status" value="1"/>
</dbReference>
<keyword evidence="3" id="KW-1185">Reference proteome</keyword>
<dbReference type="Gene3D" id="3.40.50.300">
    <property type="entry name" value="P-loop containing nucleotide triphosphate hydrolases"/>
    <property type="match status" value="1"/>
</dbReference>
<name>A0A1H9MAZ1_9BACT</name>
<dbReference type="InterPro" id="IPR027417">
    <property type="entry name" value="P-loop_NTPase"/>
</dbReference>
<dbReference type="Proteomes" id="UP000199021">
    <property type="component" value="Unassembled WGS sequence"/>
</dbReference>
<dbReference type="SUPFAM" id="SSF52540">
    <property type="entry name" value="P-loop containing nucleoside triphosphate hydrolases"/>
    <property type="match status" value="1"/>
</dbReference>
<dbReference type="STRING" id="478744.SAMN05444359_12821"/>
<dbReference type="Pfam" id="PF01637">
    <property type="entry name" value="ATPase_2"/>
    <property type="match status" value="1"/>
</dbReference>
<organism evidence="2 3">
    <name type="scientific">Neolewinella agarilytica</name>
    <dbReference type="NCBI Taxonomy" id="478744"/>
    <lineage>
        <taxon>Bacteria</taxon>
        <taxon>Pseudomonadati</taxon>
        <taxon>Bacteroidota</taxon>
        <taxon>Saprospiria</taxon>
        <taxon>Saprospirales</taxon>
        <taxon>Lewinellaceae</taxon>
        <taxon>Neolewinella</taxon>
    </lineage>
</organism>
<dbReference type="RefSeq" id="WP_090172156.1">
    <property type="nucleotide sequence ID" value="NZ_FOFB01000028.1"/>
</dbReference>
<protein>
    <recommendedName>
        <fullName evidence="1">ATPase domain-containing protein</fullName>
    </recommendedName>
</protein>
<dbReference type="GO" id="GO:0005524">
    <property type="term" value="F:ATP binding"/>
    <property type="evidence" value="ECO:0007669"/>
    <property type="project" value="InterPro"/>
</dbReference>
<dbReference type="InParanoid" id="A0A1H9MAZ1"/>
<dbReference type="OrthoDB" id="9813134at2"/>
<dbReference type="EMBL" id="FOFB01000028">
    <property type="protein sequence ID" value="SER20864.1"/>
    <property type="molecule type" value="Genomic_DNA"/>
</dbReference>
<evidence type="ECO:0000259" key="1">
    <source>
        <dbReference type="Pfam" id="PF01637"/>
    </source>
</evidence>
<proteinExistence type="predicted"/>
<evidence type="ECO:0000313" key="2">
    <source>
        <dbReference type="EMBL" id="SER20864.1"/>
    </source>
</evidence>
<reference evidence="3" key="1">
    <citation type="submission" date="2016-10" db="EMBL/GenBank/DDBJ databases">
        <authorList>
            <person name="Varghese N."/>
            <person name="Submissions S."/>
        </authorList>
    </citation>
    <scope>NUCLEOTIDE SEQUENCE [LARGE SCALE GENOMIC DNA]</scope>
    <source>
        <strain evidence="3">DSM 24740</strain>
    </source>
</reference>
<dbReference type="PANTHER" id="PTHR34704">
    <property type="entry name" value="ATPASE"/>
    <property type="match status" value="1"/>
</dbReference>
<gene>
    <name evidence="2" type="ORF">SAMN05444359_12821</name>
</gene>
<dbReference type="InterPro" id="IPR011579">
    <property type="entry name" value="ATPase_dom"/>
</dbReference>